<dbReference type="Proteomes" id="UP000604825">
    <property type="component" value="Unassembled WGS sequence"/>
</dbReference>
<comment type="caution">
    <text evidence="2">The sequence shown here is derived from an EMBL/GenBank/DDBJ whole genome shotgun (WGS) entry which is preliminary data.</text>
</comment>
<feature type="region of interest" description="Disordered" evidence="1">
    <location>
        <begin position="739"/>
        <end position="772"/>
    </location>
</feature>
<keyword evidence="3" id="KW-1185">Reference proteome</keyword>
<dbReference type="EMBL" id="CAJGYO010000011">
    <property type="protein sequence ID" value="CAD6260479.1"/>
    <property type="molecule type" value="Genomic_DNA"/>
</dbReference>
<feature type="region of interest" description="Disordered" evidence="1">
    <location>
        <begin position="808"/>
        <end position="827"/>
    </location>
</feature>
<feature type="compositionally biased region" description="Polar residues" evidence="1">
    <location>
        <begin position="150"/>
        <end position="163"/>
    </location>
</feature>
<evidence type="ECO:0000256" key="1">
    <source>
        <dbReference type="SAM" id="MobiDB-lite"/>
    </source>
</evidence>
<feature type="compositionally biased region" description="Basic residues" evidence="1">
    <location>
        <begin position="139"/>
        <end position="148"/>
    </location>
</feature>
<evidence type="ECO:0000313" key="3">
    <source>
        <dbReference type="Proteomes" id="UP000604825"/>
    </source>
</evidence>
<feature type="region of interest" description="Disordered" evidence="1">
    <location>
        <begin position="1057"/>
        <end position="1119"/>
    </location>
</feature>
<sequence>MAAAPPRRRAHREGGDAPISLFLNTDLGTHLALLVPRDTAIGALKCTPLALLLPVSSYGRSARKGVLYHICDSVTVMSAFTKIKRGCFLHVNMAEATAATHCCQDAPATDDRRVSDVCLGIHDTLHEESIQLENPSTVGKKKKRKRCRLSPSNSASTQETTEPSAMAVDLLKPTGEVLPHNSLGMQIDNIHAMDNLSHEKEHKKSRTSSAGTSSRHLLETDPTSLREPLNTSNHQVHDTLHQESIQLENPSAAGKKKKKKKKKSELASSKSASAQITTEPSSGAAPGELSKSTGDEAYNVELIGKDETIVKASGLPLSSSELNDRNQGGKSVQFVSNAQTSSDLISEQEKFDHALKGCRDPPIEDAVYSTGENVAIEGKTTKGSCAPLDGGDKHEEIKQHNEGCHNEGGPETSNMEKDGKSTYVSDKRQTDQNTSQEKKRKKSKVGSVDTPSVDATVEKDHGHSENAAKQDTVSTKREIVHEPSMQQMSNIVYQGDANVIENPSVDGKKKKKRRCHSESSKDAAPIDAKQTTPGIIEGETVTEHKKLSETLDVAATNVIDEVLADLRSKDSLSKDLDEDLLPGQTHLGSNQNGLEVPESNAVKVGSVTAALPLKYPAAVHSASPVSSPGQKKSKGKKSKVLPTMIDSSHQSSGVPEEDANRELKEPDSLRFADKTSDHEDVVTGNVVAQADDKRKATKRQRKKGSVKQVLDTLDLKESNDTEENLVQGGSVVDTPLSTVGKVEQKDRSSETTPKIRETNCSTHGLDSHAAKDSQDEYVTDMIGTHDNENAAGTPTLHVVQKDAMALKSANPNSQKKKKTSSNSEVQSQCALEHGFSAVLVNSRTEKGHTVFHPANDGINFLDHFSCSNLNDDPSIAAESKQNNEDESSREVKNKKKKKRKQRTGSIEPNDVLESLPSEKASLIGHFDTSKAIVPFVATENMNRENENVNNGREKKRKGKANMEIPTAERDNPNCDNQGIDIGTQESLISIVQKQRTGQDNGKESNSKVTQNASIMLHEPEDATWNHTPEKNLHQSVDDQSKLLTEKDHAHISKEVRKFTSQTKPHAKIRKPDGSTIKGKVASNPKPVSNLVKDFSMSPQASSNSIEGKPQSANRQSCSPKSLKCVIRYPGPHVSNQFAFGRYFIFSYDESEVPDDDGTVSLSQKSLKGGLDIGSILRGSRSYQKARKKQAELLDDDTIVPDSQPTDGLWG</sequence>
<feature type="compositionally biased region" description="Basic residues" evidence="1">
    <location>
        <begin position="892"/>
        <end position="902"/>
    </location>
</feature>
<feature type="compositionally biased region" description="Basic residues" evidence="1">
    <location>
        <begin position="254"/>
        <end position="263"/>
    </location>
</feature>
<evidence type="ECO:0000313" key="2">
    <source>
        <dbReference type="EMBL" id="CAD6260479.1"/>
    </source>
</evidence>
<feature type="region of interest" description="Disordered" evidence="1">
    <location>
        <begin position="134"/>
        <end position="165"/>
    </location>
</feature>
<proteinExistence type="predicted"/>
<feature type="compositionally biased region" description="Polar residues" evidence="1">
    <location>
        <begin position="1096"/>
        <end position="1119"/>
    </location>
</feature>
<feature type="compositionally biased region" description="Basic and acidic residues" evidence="1">
    <location>
        <begin position="881"/>
        <end position="891"/>
    </location>
</feature>
<feature type="region of interest" description="Disordered" evidence="1">
    <location>
        <begin position="872"/>
        <end position="912"/>
    </location>
</feature>
<feature type="compositionally biased region" description="Basic and acidic residues" evidence="1">
    <location>
        <begin position="390"/>
        <end position="405"/>
    </location>
</feature>
<name>A0A811QRR9_9POAL</name>
<feature type="region of interest" description="Disordered" evidence="1">
    <location>
        <begin position="566"/>
        <end position="598"/>
    </location>
</feature>
<feature type="compositionally biased region" description="Basic and acidic residues" evidence="1">
    <location>
        <begin position="658"/>
        <end position="681"/>
    </location>
</feature>
<dbReference type="AlphaFoldDB" id="A0A811QRR9"/>
<feature type="compositionally biased region" description="Low complexity" evidence="1">
    <location>
        <begin position="618"/>
        <end position="630"/>
    </location>
</feature>
<accession>A0A811QRR9</accession>
<feature type="region of interest" description="Disordered" evidence="1">
    <location>
        <begin position="197"/>
        <end position="230"/>
    </location>
</feature>
<organism evidence="2 3">
    <name type="scientific">Miscanthus lutarioriparius</name>
    <dbReference type="NCBI Taxonomy" id="422564"/>
    <lineage>
        <taxon>Eukaryota</taxon>
        <taxon>Viridiplantae</taxon>
        <taxon>Streptophyta</taxon>
        <taxon>Embryophyta</taxon>
        <taxon>Tracheophyta</taxon>
        <taxon>Spermatophyta</taxon>
        <taxon>Magnoliopsida</taxon>
        <taxon>Liliopsida</taxon>
        <taxon>Poales</taxon>
        <taxon>Poaceae</taxon>
        <taxon>PACMAD clade</taxon>
        <taxon>Panicoideae</taxon>
        <taxon>Andropogonodae</taxon>
        <taxon>Andropogoneae</taxon>
        <taxon>Saccharinae</taxon>
        <taxon>Miscanthus</taxon>
    </lineage>
</organism>
<feature type="region of interest" description="Disordered" evidence="1">
    <location>
        <begin position="618"/>
        <end position="708"/>
    </location>
</feature>
<feature type="region of interest" description="Disordered" evidence="1">
    <location>
        <begin position="377"/>
        <end position="537"/>
    </location>
</feature>
<protein>
    <submittedName>
        <fullName evidence="2">Uncharacterized protein</fullName>
    </submittedName>
</protein>
<feature type="compositionally biased region" description="Basic and acidic residues" evidence="1">
    <location>
        <begin position="742"/>
        <end position="757"/>
    </location>
</feature>
<feature type="compositionally biased region" description="Polar residues" evidence="1">
    <location>
        <begin position="1200"/>
        <end position="1210"/>
    </location>
</feature>
<dbReference type="OrthoDB" id="1093005at2759"/>
<feature type="region of interest" description="Disordered" evidence="1">
    <location>
        <begin position="1187"/>
        <end position="1210"/>
    </location>
</feature>
<feature type="compositionally biased region" description="Basic residues" evidence="1">
    <location>
        <begin position="695"/>
        <end position="705"/>
    </location>
</feature>
<feature type="region of interest" description="Disordered" evidence="1">
    <location>
        <begin position="242"/>
        <end position="293"/>
    </location>
</feature>
<feature type="compositionally biased region" description="Basic and acidic residues" evidence="1">
    <location>
        <begin position="566"/>
        <end position="575"/>
    </location>
</feature>
<reference evidence="2" key="1">
    <citation type="submission" date="2020-10" db="EMBL/GenBank/DDBJ databases">
        <authorList>
            <person name="Han B."/>
            <person name="Lu T."/>
            <person name="Zhao Q."/>
            <person name="Huang X."/>
            <person name="Zhao Y."/>
        </authorList>
    </citation>
    <scope>NUCLEOTIDE SEQUENCE</scope>
</reference>
<feature type="compositionally biased region" description="Basic and acidic residues" evidence="1">
    <location>
        <begin position="414"/>
        <end position="430"/>
    </location>
</feature>
<gene>
    <name evidence="2" type="ORF">NCGR_LOCUS43913</name>
</gene>
<feature type="compositionally biased region" description="Basic and acidic residues" evidence="1">
    <location>
        <begin position="456"/>
        <end position="481"/>
    </location>
</feature>